<dbReference type="PROSITE" id="PS50975">
    <property type="entry name" value="ATP_GRASP"/>
    <property type="match status" value="1"/>
</dbReference>
<comment type="caution">
    <text evidence="9">The sequence shown here is derived from an EMBL/GenBank/DDBJ whole genome shotgun (WGS) entry which is preliminary data.</text>
</comment>
<evidence type="ECO:0000256" key="4">
    <source>
        <dbReference type="ARBA" id="ARBA00022755"/>
    </source>
</evidence>
<feature type="binding site" evidence="7">
    <location>
        <position position="280"/>
    </location>
    <ligand>
        <name>N(1)-(5-phospho-beta-D-ribosyl)glycinamide</name>
        <dbReference type="ChEBI" id="CHEBI:143788"/>
    </ligand>
</feature>
<dbReference type="Proteomes" id="UP001241748">
    <property type="component" value="Unassembled WGS sequence"/>
</dbReference>
<keyword evidence="6 7" id="KW-0460">Magnesium</keyword>
<feature type="binding site" evidence="7">
    <location>
        <position position="350"/>
    </location>
    <ligand>
        <name>N(1)-(5-phospho-beta-D-ribosyl)glycinamide</name>
        <dbReference type="ChEBI" id="CHEBI:143788"/>
    </ligand>
</feature>
<feature type="binding site" evidence="7">
    <location>
        <position position="76"/>
    </location>
    <ligand>
        <name>N(1)-(5-phospho-beta-D-ribosyl)glycinamide</name>
        <dbReference type="ChEBI" id="CHEBI:143788"/>
    </ligand>
</feature>
<sequence length="389" mass="42856">MFGTQTKKIMLLGSGELGKETIIEAQRLGLETIAVDRYENAPAMQVAHRSYVVDMLDGEELRSVIEREKPDLVVPEIEAIATETLVELEKEGFRIVPTANAVNLTMDREGIRRLASEELGLPTAKYAFADTLYELRNAVQKIGTPCVIKPIMSSSGKGQTICRSMEDVEWSWNEAMAGGRGKKARMIVEEFIHFESEITLLTVRSASGTTFCAPIGHVQKDGDYIESWQPHDMSEAQILEAQDIAKKITDGLGGFGVFGVELFLSPQGVYFSEVSPRPHDTGMVTMVTQDLSEFALHVRAILGYPIPDVQLVKPGASHTIKAIKESKKYHISGIAESLSVPHTQVRVFGKPETKVGRRMAVVLSNGESVDDARERAQTAASKLMLTYED</sequence>
<dbReference type="SUPFAM" id="SSF51246">
    <property type="entry name" value="Rudiment single hybrid motif"/>
    <property type="match status" value="1"/>
</dbReference>
<evidence type="ECO:0000256" key="5">
    <source>
        <dbReference type="ARBA" id="ARBA00022840"/>
    </source>
</evidence>
<proteinExistence type="inferred from homology"/>
<keyword evidence="3 7" id="KW-0547">Nucleotide-binding</keyword>
<feature type="binding site" evidence="7">
    <location>
        <begin position="357"/>
        <end position="358"/>
    </location>
    <ligand>
        <name>N(1)-(5-phospho-beta-D-ribosyl)glycinamide</name>
        <dbReference type="ChEBI" id="CHEBI:143788"/>
    </ligand>
</feature>
<dbReference type="InterPro" id="IPR016185">
    <property type="entry name" value="PreATP-grasp_dom_sf"/>
</dbReference>
<keyword evidence="5 7" id="KW-0067">ATP-binding</keyword>
<dbReference type="PANTHER" id="PTHR43055">
    <property type="entry name" value="FORMATE-DEPENDENT PHOSPHORIBOSYLGLYCINAMIDE FORMYLTRANSFERASE"/>
    <property type="match status" value="1"/>
</dbReference>
<dbReference type="PANTHER" id="PTHR43055:SF1">
    <property type="entry name" value="FORMATE-DEPENDENT PHOSPHORIBOSYLGLYCINAMIDE FORMYLTRANSFERASE"/>
    <property type="match status" value="1"/>
</dbReference>
<dbReference type="GO" id="GO:0016740">
    <property type="term" value="F:transferase activity"/>
    <property type="evidence" value="ECO:0007669"/>
    <property type="project" value="UniProtKB-KW"/>
</dbReference>
<keyword evidence="1 7" id="KW-0436">Ligase</keyword>
<dbReference type="EMBL" id="JAROBZ020000001">
    <property type="protein sequence ID" value="MFB3166882.1"/>
    <property type="molecule type" value="Genomic_DNA"/>
</dbReference>
<gene>
    <name evidence="7 9" type="primary">purT</name>
    <name evidence="9" type="ORF">P5G62_007150</name>
</gene>
<reference evidence="9 10" key="1">
    <citation type="submission" date="2024-05" db="EMBL/GenBank/DDBJ databases">
        <authorList>
            <person name="Venkateswaran K."/>
        </authorList>
    </citation>
    <scope>NUCLEOTIDE SEQUENCE [LARGE SCALE GENOMIC DNA]</scope>
    <source>
        <strain evidence="9 10">179-C4-2-HS</strain>
    </source>
</reference>
<evidence type="ECO:0000256" key="2">
    <source>
        <dbReference type="ARBA" id="ARBA00022723"/>
    </source>
</evidence>
<dbReference type="SUPFAM" id="SSF52440">
    <property type="entry name" value="PreATP-grasp domain"/>
    <property type="match status" value="1"/>
</dbReference>
<dbReference type="SUPFAM" id="SSF56059">
    <property type="entry name" value="Glutathione synthetase ATP-binding domain-like"/>
    <property type="match status" value="1"/>
</dbReference>
<evidence type="ECO:0000256" key="3">
    <source>
        <dbReference type="ARBA" id="ARBA00022741"/>
    </source>
</evidence>
<evidence type="ECO:0000256" key="7">
    <source>
        <dbReference type="HAMAP-Rule" id="MF_01643"/>
    </source>
</evidence>
<dbReference type="InterPro" id="IPR054350">
    <property type="entry name" value="PurT/PurK_preATP-grasp"/>
</dbReference>
<comment type="function">
    <text evidence="7">Involved in the de novo purine biosynthesis. Catalyzes the transfer of formate to 5-phospho-ribosyl-glycinamide (GAR), producing 5-phospho-ribosyl-N-formylglycinamide (FGAR). Formate is provided by PurU via hydrolysis of 10-formyl-tetrahydrofolate.</text>
</comment>
<evidence type="ECO:0000313" key="9">
    <source>
        <dbReference type="EMBL" id="MFB3166882.1"/>
    </source>
</evidence>
<keyword evidence="2 7" id="KW-0479">Metal-binding</keyword>
<feature type="binding site" evidence="7">
    <location>
        <position position="273"/>
    </location>
    <ligand>
        <name>Mg(2+)</name>
        <dbReference type="ChEBI" id="CHEBI:18420"/>
    </ligand>
</feature>
<feature type="binding site" evidence="7">
    <location>
        <begin position="189"/>
        <end position="192"/>
    </location>
    <ligand>
        <name>ATP</name>
        <dbReference type="ChEBI" id="CHEBI:30616"/>
    </ligand>
</feature>
<dbReference type="Gene3D" id="3.30.1490.20">
    <property type="entry name" value="ATP-grasp fold, A domain"/>
    <property type="match status" value="1"/>
</dbReference>
<feature type="binding site" evidence="7">
    <location>
        <begin position="154"/>
        <end position="159"/>
    </location>
    <ligand>
        <name>ATP</name>
        <dbReference type="ChEBI" id="CHEBI:30616"/>
    </ligand>
</feature>
<dbReference type="Gene3D" id="3.40.50.20">
    <property type="match status" value="1"/>
</dbReference>
<dbReference type="InterPro" id="IPR013815">
    <property type="entry name" value="ATP_grasp_subdomain_1"/>
</dbReference>
<keyword evidence="10" id="KW-1185">Reference proteome</keyword>
<dbReference type="Gene3D" id="3.30.470.20">
    <property type="entry name" value="ATP-grasp fold, B domain"/>
    <property type="match status" value="1"/>
</dbReference>
<dbReference type="InterPro" id="IPR011761">
    <property type="entry name" value="ATP-grasp"/>
</dbReference>
<comment type="pathway">
    <text evidence="7">Purine metabolism; IMP biosynthesis via de novo pathway; N(2)-formyl-N(1)-(5-phospho-D-ribosyl)glycinamide from N(1)-(5-phospho-D-ribosyl)glycinamide (formate route): step 1/1.</text>
</comment>
<dbReference type="RefSeq" id="WP_306075409.1">
    <property type="nucleotide sequence ID" value="NZ_JAROBZ020000001.1"/>
</dbReference>
<dbReference type="HAMAP" id="MF_01643">
    <property type="entry name" value="PurT"/>
    <property type="match status" value="1"/>
</dbReference>
<feature type="binding site" evidence="7">
    <location>
        <position position="108"/>
    </location>
    <ligand>
        <name>ATP</name>
        <dbReference type="ChEBI" id="CHEBI:30616"/>
    </ligand>
</feature>
<dbReference type="Pfam" id="PF22660">
    <property type="entry name" value="RS_preATP-grasp-like"/>
    <property type="match status" value="1"/>
</dbReference>
<comment type="catalytic activity">
    <reaction evidence="7">
        <text>N(1)-(5-phospho-beta-D-ribosyl)glycinamide + formate + ATP = N(2)-formyl-N(1)-(5-phospho-beta-D-ribosyl)glycinamide + ADP + phosphate + H(+)</text>
        <dbReference type="Rhea" id="RHEA:24829"/>
        <dbReference type="ChEBI" id="CHEBI:15378"/>
        <dbReference type="ChEBI" id="CHEBI:15740"/>
        <dbReference type="ChEBI" id="CHEBI:30616"/>
        <dbReference type="ChEBI" id="CHEBI:43474"/>
        <dbReference type="ChEBI" id="CHEBI:143788"/>
        <dbReference type="ChEBI" id="CHEBI:147286"/>
        <dbReference type="ChEBI" id="CHEBI:456216"/>
        <dbReference type="EC" id="6.3.1.21"/>
    </reaction>
</comment>
<comment type="similarity">
    <text evidence="7">Belongs to the PurK/PurT family.</text>
</comment>
<accession>A0ABV4YQ63</accession>
<comment type="subunit">
    <text evidence="7">Homodimer.</text>
</comment>
<dbReference type="NCBIfam" id="TIGR01142">
    <property type="entry name" value="purT"/>
    <property type="match status" value="1"/>
</dbReference>
<dbReference type="InterPro" id="IPR011054">
    <property type="entry name" value="Rudment_hybrid_motif"/>
</dbReference>
<dbReference type="Pfam" id="PF21244">
    <property type="entry name" value="PurT_C"/>
    <property type="match status" value="1"/>
</dbReference>
<feature type="binding site" evidence="7">
    <location>
        <begin position="16"/>
        <end position="17"/>
    </location>
    <ligand>
        <name>N(1)-(5-phospho-beta-D-ribosyl)glycinamide</name>
        <dbReference type="ChEBI" id="CHEBI:143788"/>
    </ligand>
</feature>
<protein>
    <recommendedName>
        <fullName evidence="7">Formate-dependent phosphoribosylglycinamide formyltransferase</fullName>
        <ecNumber evidence="7">6.3.1.21</ecNumber>
    </recommendedName>
    <alternativeName>
        <fullName evidence="7">5'-phosphoribosylglycinamide transformylase 2</fullName>
    </alternativeName>
    <alternativeName>
        <fullName evidence="7">Formate-dependent GAR transformylase</fullName>
    </alternativeName>
    <alternativeName>
        <fullName evidence="7">GAR transformylase 2</fullName>
        <shortName evidence="7">GART 2</shortName>
    </alternativeName>
    <alternativeName>
        <fullName evidence="7">Non-folate glycinamide ribonucleotide transformylase</fullName>
    </alternativeName>
    <alternativeName>
        <fullName evidence="7">Phosphoribosylglycinamide formyltransferase 2</fullName>
    </alternativeName>
</protein>
<dbReference type="InterPro" id="IPR048740">
    <property type="entry name" value="PurT_C"/>
</dbReference>
<dbReference type="InterPro" id="IPR003135">
    <property type="entry name" value="ATP-grasp_carboxylate-amine"/>
</dbReference>
<feature type="binding site" evidence="7">
    <location>
        <position position="149"/>
    </location>
    <ligand>
        <name>ATP</name>
        <dbReference type="ChEBI" id="CHEBI:30616"/>
    </ligand>
</feature>
<name>A0ABV4YQ63_9BACI</name>
<organism evidence="9 10">
    <name type="scientific">Neobacillus driksii</name>
    <dbReference type="NCBI Taxonomy" id="3035913"/>
    <lineage>
        <taxon>Bacteria</taxon>
        <taxon>Bacillati</taxon>
        <taxon>Bacillota</taxon>
        <taxon>Bacilli</taxon>
        <taxon>Bacillales</taxon>
        <taxon>Bacillaceae</taxon>
        <taxon>Neobacillus</taxon>
    </lineage>
</organism>
<evidence type="ECO:0000256" key="6">
    <source>
        <dbReference type="ARBA" id="ARBA00022842"/>
    </source>
</evidence>
<evidence type="ECO:0000313" key="10">
    <source>
        <dbReference type="Proteomes" id="UP001241748"/>
    </source>
</evidence>
<evidence type="ECO:0000259" key="8">
    <source>
        <dbReference type="PROSITE" id="PS50975"/>
    </source>
</evidence>
<feature type="binding site" evidence="7">
    <location>
        <position position="197"/>
    </location>
    <ligand>
        <name>ATP</name>
        <dbReference type="ChEBI" id="CHEBI:30616"/>
    </ligand>
</feature>
<dbReference type="NCBIfam" id="NF006766">
    <property type="entry name" value="PRK09288.1"/>
    <property type="match status" value="1"/>
</dbReference>
<feature type="domain" description="ATP-grasp" evidence="8">
    <location>
        <begin position="113"/>
        <end position="302"/>
    </location>
</feature>
<dbReference type="Pfam" id="PF02222">
    <property type="entry name" value="ATP-grasp"/>
    <property type="match status" value="1"/>
</dbReference>
<dbReference type="InterPro" id="IPR005862">
    <property type="entry name" value="PurT"/>
</dbReference>
<keyword evidence="4 7" id="KW-0658">Purine biosynthesis</keyword>
<feature type="binding site" evidence="7">
    <location>
        <position position="261"/>
    </location>
    <ligand>
        <name>Mg(2+)</name>
        <dbReference type="ChEBI" id="CHEBI:18420"/>
    </ligand>
</feature>
<dbReference type="EC" id="6.3.1.21" evidence="7"/>
<evidence type="ECO:0000256" key="1">
    <source>
        <dbReference type="ARBA" id="ARBA00022598"/>
    </source>
</evidence>
<keyword evidence="9" id="KW-0808">Transferase</keyword>